<proteinExistence type="predicted"/>
<sequence>MMEPNSIFHCDKSCIGKILPREASIGQSSRIFYCLPELGVPFKWESNPGTPIDPPLEDRIIFPLSPSPMMQSSGLPLPSLHDQENRAKDSANIWSIRKIAKTKFIRDVISKKMGSLGKWSTRRKKKQTSSVFVGSSFSSSSSLSTFSSNSHVLGSSSVIDDDGPFYCDSLDNRIFSRASALEKFSVPLENGQTPASVPFGWESQPGTPKNLPENELIPPPSLPPAVQSLSLPLPKLLEDEDEAKNGSTWKRARLWRRKKKNVESEASFRRSTSSLSSFNYGSYLSCLRPWSRSDYVGFAKRKFKSLMF</sequence>
<dbReference type="AlphaFoldDB" id="A0A5A7R5C3"/>
<keyword evidence="3" id="KW-1185">Reference proteome</keyword>
<name>A0A5A7R5C3_STRAF</name>
<gene>
    <name evidence="2" type="ORF">STAS_30075</name>
</gene>
<dbReference type="InterPro" id="IPR007789">
    <property type="entry name" value="DUF688"/>
</dbReference>
<dbReference type="OrthoDB" id="1684445at2759"/>
<evidence type="ECO:0000313" key="2">
    <source>
        <dbReference type="EMBL" id="GER52612.1"/>
    </source>
</evidence>
<evidence type="ECO:0000256" key="1">
    <source>
        <dbReference type="SAM" id="MobiDB-lite"/>
    </source>
</evidence>
<feature type="region of interest" description="Disordered" evidence="1">
    <location>
        <begin position="195"/>
        <end position="219"/>
    </location>
</feature>
<dbReference type="EMBL" id="BKCP01010403">
    <property type="protein sequence ID" value="GER52612.1"/>
    <property type="molecule type" value="Genomic_DNA"/>
</dbReference>
<reference evidence="3" key="1">
    <citation type="journal article" date="2019" name="Curr. Biol.">
        <title>Genome Sequence of Striga asiatica Provides Insight into the Evolution of Plant Parasitism.</title>
        <authorList>
            <person name="Yoshida S."/>
            <person name="Kim S."/>
            <person name="Wafula E.K."/>
            <person name="Tanskanen J."/>
            <person name="Kim Y.M."/>
            <person name="Honaas L."/>
            <person name="Yang Z."/>
            <person name="Spallek T."/>
            <person name="Conn C.E."/>
            <person name="Ichihashi Y."/>
            <person name="Cheong K."/>
            <person name="Cui S."/>
            <person name="Der J.P."/>
            <person name="Gundlach H."/>
            <person name="Jiao Y."/>
            <person name="Hori C."/>
            <person name="Ishida J.K."/>
            <person name="Kasahara H."/>
            <person name="Kiba T."/>
            <person name="Kim M.S."/>
            <person name="Koo N."/>
            <person name="Laohavisit A."/>
            <person name="Lee Y.H."/>
            <person name="Lumba S."/>
            <person name="McCourt P."/>
            <person name="Mortimer J.C."/>
            <person name="Mutuku J.M."/>
            <person name="Nomura T."/>
            <person name="Sasaki-Sekimoto Y."/>
            <person name="Seto Y."/>
            <person name="Wang Y."/>
            <person name="Wakatake T."/>
            <person name="Sakakibara H."/>
            <person name="Demura T."/>
            <person name="Yamaguchi S."/>
            <person name="Yoneyama K."/>
            <person name="Manabe R.I."/>
            <person name="Nelson D.C."/>
            <person name="Schulman A.H."/>
            <person name="Timko M.P."/>
            <person name="dePamphilis C.W."/>
            <person name="Choi D."/>
            <person name="Shirasu K."/>
        </authorList>
    </citation>
    <scope>NUCLEOTIDE SEQUENCE [LARGE SCALE GENOMIC DNA]</scope>
    <source>
        <strain evidence="3">cv. UVA1</strain>
    </source>
</reference>
<dbReference type="PANTHER" id="PTHR33257:SF6">
    <property type="entry name" value="OXYSTEROL-BINDING 4B-LIKE PROTEIN"/>
    <property type="match status" value="1"/>
</dbReference>
<protein>
    <submittedName>
        <fullName evidence="2">Uncharacterized protein</fullName>
    </submittedName>
</protein>
<comment type="caution">
    <text evidence="2">The sequence shown here is derived from an EMBL/GenBank/DDBJ whole genome shotgun (WGS) entry which is preliminary data.</text>
</comment>
<organism evidence="2 3">
    <name type="scientific">Striga asiatica</name>
    <name type="common">Asiatic witchweed</name>
    <name type="synonym">Buchnera asiatica</name>
    <dbReference type="NCBI Taxonomy" id="4170"/>
    <lineage>
        <taxon>Eukaryota</taxon>
        <taxon>Viridiplantae</taxon>
        <taxon>Streptophyta</taxon>
        <taxon>Embryophyta</taxon>
        <taxon>Tracheophyta</taxon>
        <taxon>Spermatophyta</taxon>
        <taxon>Magnoliopsida</taxon>
        <taxon>eudicotyledons</taxon>
        <taxon>Gunneridae</taxon>
        <taxon>Pentapetalae</taxon>
        <taxon>asterids</taxon>
        <taxon>lamiids</taxon>
        <taxon>Lamiales</taxon>
        <taxon>Orobanchaceae</taxon>
        <taxon>Buchnereae</taxon>
        <taxon>Striga</taxon>
    </lineage>
</organism>
<dbReference type="PANTHER" id="PTHR33257">
    <property type="entry name" value="OS05G0165500 PROTEIN"/>
    <property type="match status" value="1"/>
</dbReference>
<dbReference type="Proteomes" id="UP000325081">
    <property type="component" value="Unassembled WGS sequence"/>
</dbReference>
<evidence type="ECO:0000313" key="3">
    <source>
        <dbReference type="Proteomes" id="UP000325081"/>
    </source>
</evidence>
<dbReference type="Pfam" id="PF05097">
    <property type="entry name" value="DUF688"/>
    <property type="match status" value="1"/>
</dbReference>
<accession>A0A5A7R5C3</accession>